<evidence type="ECO:0000313" key="6">
    <source>
        <dbReference type="Proteomes" id="UP000239462"/>
    </source>
</evidence>
<dbReference type="GeneID" id="36101508"/>
<protein>
    <submittedName>
        <fullName evidence="4">S-layer protein (TIGR01564 family)</fullName>
    </submittedName>
</protein>
<dbReference type="InterPro" id="IPR022651">
    <property type="entry name" value="S_layer_C"/>
</dbReference>
<proteinExistence type="predicted"/>
<dbReference type="InterPro" id="IPR006454">
    <property type="entry name" value="S_layer_MJ"/>
</dbReference>
<reference evidence="6" key="1">
    <citation type="journal article" date="2018" name="Genome Announc.">
        <title>Complete Genome Sequence of the Methanococcus maripaludis Type Strain JJ (DSM 2067), a Model for Selenoprotein Synthesis in Archaea.</title>
        <authorList>
            <person name="Poehlein A."/>
            <person name="Heym D."/>
            <person name="Quitzke V."/>
            <person name="Fersch J."/>
            <person name="Daniel R."/>
            <person name="Rother M."/>
        </authorList>
    </citation>
    <scope>NUCLEOTIDE SEQUENCE [LARGE SCALE GENOMIC DNA]</scope>
    <source>
        <strain evidence="6">DSM 2067</strain>
    </source>
</reference>
<reference evidence="5 8" key="3">
    <citation type="submission" date="2020-08" db="EMBL/GenBank/DDBJ databases">
        <title>Genomic Encyclopedia of Type Strains, Phase IV (KMG-V): Genome sequencing to study the core and pangenomes of soil and plant-associated prokaryotes.</title>
        <authorList>
            <person name="Whitman W."/>
        </authorList>
    </citation>
    <scope>NUCLEOTIDE SEQUENCE [LARGE SCALE GENOMIC DNA]</scope>
    <source>
        <strain evidence="4 7">C13</strain>
        <strain evidence="5 8">D1</strain>
    </source>
</reference>
<organism evidence="3 6">
    <name type="scientific">Methanococcus maripaludis</name>
    <name type="common">Methanococcus deltae</name>
    <dbReference type="NCBI Taxonomy" id="39152"/>
    <lineage>
        <taxon>Archaea</taxon>
        <taxon>Methanobacteriati</taxon>
        <taxon>Methanobacteriota</taxon>
        <taxon>Methanomada group</taxon>
        <taxon>Methanococci</taxon>
        <taxon>Methanococcales</taxon>
        <taxon>Methanococcaceae</taxon>
        <taxon>Methanococcus</taxon>
    </lineage>
</organism>
<reference evidence="3" key="2">
    <citation type="submission" date="2018-02" db="EMBL/GenBank/DDBJ databases">
        <title>Complete genome sequence of the Methanococcus maripaludis type strain JJ (DSM 2067), a model for selenoprotein synthesis in Archaea.</title>
        <authorList>
            <person name="Poehlein A."/>
            <person name="Heym D."/>
            <person name="Quitzke V."/>
            <person name="Fersch J."/>
            <person name="Daniel R."/>
            <person name="Rother M."/>
        </authorList>
    </citation>
    <scope>NUCLEOTIDE SEQUENCE [LARGE SCALE GENOMIC DNA]</scope>
    <source>
        <strain evidence="3">DSM 2067</strain>
    </source>
</reference>
<dbReference type="RefSeq" id="WP_104837458.1">
    <property type="nucleotide sequence ID" value="NZ_CP026606.1"/>
</dbReference>
<dbReference type="Proteomes" id="UP000239462">
    <property type="component" value="Chromosome"/>
</dbReference>
<dbReference type="EMBL" id="CP026606">
    <property type="protein sequence ID" value="AVB75832.1"/>
    <property type="molecule type" value="Genomic_DNA"/>
</dbReference>
<sequence length="528" mass="57319">MKSILKKIGCILVGSTVLSASITAAYALEKYGNINDFIDDDLIKNGNPEVYIVVGENAAALDVTSANKISAKIGTLTYSETIIEDESTVEYQIIGESESIDLLDGTDKLDSAGTEKSWILVTSADDDYADHFDDDEGNSFSYSGFSEADQTKSLGNFGYLLEVGDIDPENHFESDDDAAEIVFVRITDSNKNAGSQNYDIGKDMVYASIVYPNQVSAFKLTKDLKEGYEIPFLGKKYRIVQINEDDNIIYLGTASYDGTLEQGNYISSGDYQIVLGEILESGDEYSVEISILRNGNIIEEHTEILRSDKSFSVIAGDLGVTVHDVWTNAAADTGYADITICRSLTELELGEEYVNNWEVRAVTNTGGTIDFLKTYEDNTVGIALVYAGSDIEGINDGDRIKIADYVNLVFDDEDDLDKMVAEFKAERTVTTGSTGGTVISKSGEVPKIIMDDEIKLDEADKNLILIGGPVANKLTKELQNEGKIYIDNESPATASLIEGAANGNNVLVIAGGDRYSTESAVLSLINLI</sequence>
<dbReference type="EMBL" id="JACDUO010000001">
    <property type="protein sequence ID" value="MBA2864249.1"/>
    <property type="molecule type" value="Genomic_DNA"/>
</dbReference>
<evidence type="ECO:0000313" key="4">
    <source>
        <dbReference type="EMBL" id="MBA2864249.1"/>
    </source>
</evidence>
<dbReference type="Proteomes" id="UP000567099">
    <property type="component" value="Unassembled WGS sequence"/>
</dbReference>
<feature type="domain" description="S-layer protein central" evidence="1">
    <location>
        <begin position="120"/>
        <end position="431"/>
    </location>
</feature>
<evidence type="ECO:0000313" key="3">
    <source>
        <dbReference type="EMBL" id="AVB75832.1"/>
    </source>
</evidence>
<evidence type="ECO:0000259" key="1">
    <source>
        <dbReference type="Pfam" id="PF05123"/>
    </source>
</evidence>
<feature type="domain" description="S-layer protein outer" evidence="2">
    <location>
        <begin position="33"/>
        <end position="528"/>
    </location>
</feature>
<dbReference type="Pfam" id="PF05123">
    <property type="entry name" value="S_layer_N"/>
    <property type="match status" value="1"/>
</dbReference>
<evidence type="ECO:0000313" key="7">
    <source>
        <dbReference type="Proteomes" id="UP000567099"/>
    </source>
</evidence>
<dbReference type="EMBL" id="JACHED010000002">
    <property type="protein sequence ID" value="MBB6497175.1"/>
    <property type="molecule type" value="Genomic_DNA"/>
</dbReference>
<dbReference type="KEGG" id="mmad:MMJJ_04150"/>
<evidence type="ECO:0000313" key="8">
    <source>
        <dbReference type="Proteomes" id="UP000590564"/>
    </source>
</evidence>
<evidence type="ECO:0000259" key="2">
    <source>
        <dbReference type="Pfam" id="PF05124"/>
    </source>
</evidence>
<dbReference type="Pfam" id="PF05124">
    <property type="entry name" value="S_layer_C"/>
    <property type="match status" value="1"/>
</dbReference>
<dbReference type="Proteomes" id="UP000590564">
    <property type="component" value="Unassembled WGS sequence"/>
</dbReference>
<accession>A0A2L1C8X5</accession>
<dbReference type="AlphaFoldDB" id="A0A2L1C8X5"/>
<name>A0A2L1C8X5_METMI</name>
<dbReference type="InterPro" id="IPR022650">
    <property type="entry name" value="S_layer_central"/>
</dbReference>
<evidence type="ECO:0000313" key="5">
    <source>
        <dbReference type="EMBL" id="MBB6497175.1"/>
    </source>
</evidence>
<dbReference type="NCBIfam" id="TIGR01564">
    <property type="entry name" value="S_layer_MJ"/>
    <property type="match status" value="1"/>
</dbReference>
<gene>
    <name evidence="4" type="ORF">HNP94_001249</name>
    <name evidence="5" type="ORF">HNP96_001216</name>
    <name evidence="3" type="ORF">MMJJ_04150</name>
</gene>